<gene>
    <name evidence="5" type="ORF">HKT17_12280</name>
</gene>
<evidence type="ECO:0000256" key="1">
    <source>
        <dbReference type="ARBA" id="ARBA00009986"/>
    </source>
</evidence>
<comment type="similarity">
    <text evidence="1">Belongs to the aldehyde dehydrogenase family.</text>
</comment>
<dbReference type="SUPFAM" id="SSF53720">
    <property type="entry name" value="ALDH-like"/>
    <property type="match status" value="1"/>
</dbReference>
<name>A0ABX6NC90_9BURK</name>
<dbReference type="PANTHER" id="PTHR43217">
    <property type="entry name" value="SUCCINATE SEMIALDEHYDE DEHYDROGENASE [NAD(P)+] SAD"/>
    <property type="match status" value="1"/>
</dbReference>
<evidence type="ECO:0000259" key="4">
    <source>
        <dbReference type="Pfam" id="PF00171"/>
    </source>
</evidence>
<dbReference type="InterPro" id="IPR016161">
    <property type="entry name" value="Ald_DH/histidinol_DH"/>
</dbReference>
<dbReference type="CDD" id="cd07100">
    <property type="entry name" value="ALDH_SSADH1_GabD1"/>
    <property type="match status" value="1"/>
</dbReference>
<keyword evidence="2" id="KW-0521">NADP</keyword>
<evidence type="ECO:0000313" key="6">
    <source>
        <dbReference type="Proteomes" id="UP000501130"/>
    </source>
</evidence>
<dbReference type="PANTHER" id="PTHR43217:SF1">
    <property type="entry name" value="SUCCINATE SEMIALDEHYDE DEHYDROGENASE [NAD(P)+] SAD"/>
    <property type="match status" value="1"/>
</dbReference>
<dbReference type="Proteomes" id="UP000501130">
    <property type="component" value="Chromosome"/>
</dbReference>
<organism evidence="5 6">
    <name type="scientific">Limnobacter profundi</name>
    <dbReference type="NCBI Taxonomy" id="2732163"/>
    <lineage>
        <taxon>Bacteria</taxon>
        <taxon>Pseudomonadati</taxon>
        <taxon>Pseudomonadota</taxon>
        <taxon>Betaproteobacteria</taxon>
        <taxon>Burkholderiales</taxon>
        <taxon>Burkholderiaceae</taxon>
        <taxon>Limnobacter</taxon>
    </lineage>
</organism>
<evidence type="ECO:0000256" key="3">
    <source>
        <dbReference type="ARBA" id="ARBA00023002"/>
    </source>
</evidence>
<dbReference type="InterPro" id="IPR016163">
    <property type="entry name" value="Ald_DH_C"/>
</dbReference>
<dbReference type="InterPro" id="IPR016162">
    <property type="entry name" value="Ald_DH_N"/>
</dbReference>
<proteinExistence type="inferred from homology"/>
<accession>A0ABX6NC90</accession>
<evidence type="ECO:0000256" key="2">
    <source>
        <dbReference type="ARBA" id="ARBA00022857"/>
    </source>
</evidence>
<reference evidence="5 6" key="1">
    <citation type="submission" date="2020-05" db="EMBL/GenBank/DDBJ databases">
        <title>Compete genome of Limnobacter sp. SAORIC-580.</title>
        <authorList>
            <person name="Song J."/>
            <person name="Cho J.-C."/>
        </authorList>
    </citation>
    <scope>NUCLEOTIDE SEQUENCE [LARGE SCALE GENOMIC DNA]</scope>
    <source>
        <strain evidence="5 6">SAORIC-580</strain>
    </source>
</reference>
<dbReference type="InterPro" id="IPR044148">
    <property type="entry name" value="ALDH_GabD1-like"/>
</dbReference>
<dbReference type="Pfam" id="PF00171">
    <property type="entry name" value="Aldedh"/>
    <property type="match status" value="1"/>
</dbReference>
<protein>
    <submittedName>
        <fullName evidence="5">NAD-dependent succinate-semialdehyde dehydrogenase</fullName>
    </submittedName>
</protein>
<evidence type="ECO:0000313" key="5">
    <source>
        <dbReference type="EMBL" id="QJR31187.1"/>
    </source>
</evidence>
<dbReference type="EMBL" id="CP053084">
    <property type="protein sequence ID" value="QJR31187.1"/>
    <property type="molecule type" value="Genomic_DNA"/>
</dbReference>
<dbReference type="Gene3D" id="3.40.605.10">
    <property type="entry name" value="Aldehyde Dehydrogenase, Chain A, domain 1"/>
    <property type="match status" value="1"/>
</dbReference>
<dbReference type="InterPro" id="IPR047110">
    <property type="entry name" value="GABD/Sad-like"/>
</dbReference>
<keyword evidence="6" id="KW-1185">Reference proteome</keyword>
<dbReference type="Gene3D" id="3.40.309.10">
    <property type="entry name" value="Aldehyde Dehydrogenase, Chain A, domain 2"/>
    <property type="match status" value="1"/>
</dbReference>
<feature type="domain" description="Aldehyde dehydrogenase" evidence="4">
    <location>
        <begin position="4"/>
        <end position="450"/>
    </location>
</feature>
<sequence length="453" mass="48572">MLTSTNPFTGEKISEHLALQGEQISAQIGIAAAAFPAWSSKSFTERGKVLHAVAAQLRKHKSRLAELMALEMGKPVKEGGPEVEKAASCCEYYAEHASRHLADEWIASDASESYVKYQPLGTLLGILPWNAPAWLAFRYLAPALMAGNTCVMKHDPNVPATAQALANLFQEAGAPAGVVVNLPLRTEHVEQAIRDPRIVAVSFTGSSAAGRKVATTAASELKPAVLELGGSDPCIVLADADLERAADVVVLSRIINAGQSCIAAKRILIEAKVYEEFTTLLKVRLAKLKMGNPLESTTDIGPIARQDLRDNLHRQVQQTIEQGAKCLLGGQLPDAPGYHYPPTLLADMQPGMCAFEEETFGPVMAVMKIENIDEALAVANNTNYGLGSSIWTASTSKAMRAVHELQAGQVAVNGIVKTDPRLPSGGIKQSGYGRELGPHGIREFVNAKQVWIK</sequence>
<keyword evidence="3" id="KW-0560">Oxidoreductase</keyword>
<dbReference type="InterPro" id="IPR015590">
    <property type="entry name" value="Aldehyde_DH_dom"/>
</dbReference>